<organism evidence="1 2">
    <name type="scientific">Psychrobacillus psychrotolerans</name>
    <dbReference type="NCBI Taxonomy" id="126156"/>
    <lineage>
        <taxon>Bacteria</taxon>
        <taxon>Bacillati</taxon>
        <taxon>Bacillota</taxon>
        <taxon>Bacilli</taxon>
        <taxon>Bacillales</taxon>
        <taxon>Bacillaceae</taxon>
        <taxon>Psychrobacillus</taxon>
    </lineage>
</organism>
<dbReference type="Pfam" id="PF13797">
    <property type="entry name" value="Post_transc_reg"/>
    <property type="match status" value="1"/>
</dbReference>
<protein>
    <submittedName>
        <fullName evidence="1">Post-transcriptional regulator</fullName>
    </submittedName>
</protein>
<evidence type="ECO:0000313" key="2">
    <source>
        <dbReference type="Proteomes" id="UP000198734"/>
    </source>
</evidence>
<gene>
    <name evidence="1" type="ORF">SAMN05421670_2303</name>
</gene>
<dbReference type="STRING" id="126156.SAMN05421670_2303"/>
<dbReference type="OrthoDB" id="2990595at2"/>
<sequence length="104" mass="12666">MENNYEEIFAHVLPAIESKRNEFFVYQYETVSEKDIWKYCVTKKWRKKDISLLPLYQIINDILTISPAEFMTFEQIDNQRTSNWFAEINQDELRMLLNSDFEEK</sequence>
<dbReference type="RefSeq" id="WP_093537030.1">
    <property type="nucleotide sequence ID" value="NZ_CP183885.1"/>
</dbReference>
<dbReference type="InterPro" id="IPR025716">
    <property type="entry name" value="Post-transcriptional_regulator"/>
</dbReference>
<evidence type="ECO:0000313" key="1">
    <source>
        <dbReference type="EMBL" id="SFQ48587.1"/>
    </source>
</evidence>
<dbReference type="EMBL" id="FOXU01000003">
    <property type="protein sequence ID" value="SFQ48587.1"/>
    <property type="molecule type" value="Genomic_DNA"/>
</dbReference>
<proteinExistence type="predicted"/>
<accession>A0A1I5YXN2</accession>
<reference evidence="2" key="1">
    <citation type="submission" date="2016-10" db="EMBL/GenBank/DDBJ databases">
        <authorList>
            <person name="Varghese N."/>
            <person name="Submissions S."/>
        </authorList>
    </citation>
    <scope>NUCLEOTIDE SEQUENCE [LARGE SCALE GENOMIC DNA]</scope>
    <source>
        <strain evidence="2">DSM 11706</strain>
    </source>
</reference>
<name>A0A1I5YXN2_9BACI</name>
<keyword evidence="2" id="KW-1185">Reference proteome</keyword>
<dbReference type="Proteomes" id="UP000198734">
    <property type="component" value="Unassembled WGS sequence"/>
</dbReference>
<dbReference type="AlphaFoldDB" id="A0A1I5YXN2"/>